<evidence type="ECO:0000313" key="3">
    <source>
        <dbReference type="Proteomes" id="UP001311915"/>
    </source>
</evidence>
<keyword evidence="3" id="KW-1185">Reference proteome</keyword>
<dbReference type="InterPro" id="IPR014002">
    <property type="entry name" value="Agenet_dom_plant"/>
</dbReference>
<gene>
    <name evidence="2" type="ORF">R3W88_017906</name>
</gene>
<organism evidence="2 3">
    <name type="scientific">Solanum pinnatisectum</name>
    <name type="common">tansyleaf nightshade</name>
    <dbReference type="NCBI Taxonomy" id="50273"/>
    <lineage>
        <taxon>Eukaryota</taxon>
        <taxon>Viridiplantae</taxon>
        <taxon>Streptophyta</taxon>
        <taxon>Embryophyta</taxon>
        <taxon>Tracheophyta</taxon>
        <taxon>Spermatophyta</taxon>
        <taxon>Magnoliopsida</taxon>
        <taxon>eudicotyledons</taxon>
        <taxon>Gunneridae</taxon>
        <taxon>Pentapetalae</taxon>
        <taxon>asterids</taxon>
        <taxon>lamiids</taxon>
        <taxon>Solanales</taxon>
        <taxon>Solanaceae</taxon>
        <taxon>Solanoideae</taxon>
        <taxon>Solaneae</taxon>
        <taxon>Solanum</taxon>
    </lineage>
</organism>
<proteinExistence type="predicted"/>
<dbReference type="EMBL" id="JAWPEI010000008">
    <property type="protein sequence ID" value="KAK4719568.1"/>
    <property type="molecule type" value="Genomic_DNA"/>
</dbReference>
<reference evidence="2 3" key="1">
    <citation type="submission" date="2023-10" db="EMBL/GenBank/DDBJ databases">
        <title>Genome-Wide Identification Analysis in wild type Solanum Pinnatisectum Reveals Some Genes Defensing Phytophthora Infestans.</title>
        <authorList>
            <person name="Sun C."/>
        </authorList>
    </citation>
    <scope>NUCLEOTIDE SEQUENCE [LARGE SCALE GENOMIC DNA]</scope>
    <source>
        <strain evidence="2">LQN</strain>
        <tissue evidence="2">Leaf</tissue>
    </source>
</reference>
<dbReference type="Proteomes" id="UP001311915">
    <property type="component" value="Unassembled WGS sequence"/>
</dbReference>
<dbReference type="Gene3D" id="2.30.30.140">
    <property type="match status" value="1"/>
</dbReference>
<evidence type="ECO:0000259" key="1">
    <source>
        <dbReference type="SMART" id="SM00743"/>
    </source>
</evidence>
<sequence>MAPINVTEMNSVQLHQSRMAMLSESIKSIAFKKQQITKEYEKGDEVEVASQELGFIGSYYAATIICSTGDDYYRIKYKTLLTDDESEPLEDVFSAAEIRPVPPHQHETMSENGFRLYDMVDVFDNDGCWFGFISAKVGDEYYVYFPTTADNIAYPPHALRFHQEWSNGNWIFLPRQGKIFNLY</sequence>
<feature type="domain" description="Agenet" evidence="1">
    <location>
        <begin position="38"/>
        <end position="106"/>
    </location>
</feature>
<dbReference type="SMART" id="SM00743">
    <property type="entry name" value="Agenet"/>
    <property type="match status" value="2"/>
</dbReference>
<comment type="caution">
    <text evidence="2">The sequence shown here is derived from an EMBL/GenBank/DDBJ whole genome shotgun (WGS) entry which is preliminary data.</text>
</comment>
<feature type="domain" description="Agenet" evidence="1">
    <location>
        <begin position="112"/>
        <end position="167"/>
    </location>
</feature>
<name>A0AAV9L2C7_9SOLN</name>
<dbReference type="AlphaFoldDB" id="A0AAV9L2C7"/>
<dbReference type="CDD" id="cd20405">
    <property type="entry name" value="Tudor_Agenet_AtDUF_rpt1_3"/>
    <property type="match status" value="1"/>
</dbReference>
<evidence type="ECO:0000313" key="2">
    <source>
        <dbReference type="EMBL" id="KAK4719568.1"/>
    </source>
</evidence>
<protein>
    <recommendedName>
        <fullName evidence="1">Agenet domain-containing protein</fullName>
    </recommendedName>
</protein>
<dbReference type="PANTHER" id="PTHR31917:SF159">
    <property type="entry name" value="AGENET DOMAIN-CONTAINING PROTEIN"/>
    <property type="match status" value="1"/>
</dbReference>
<accession>A0AAV9L2C7</accession>
<dbReference type="PANTHER" id="PTHR31917">
    <property type="entry name" value="AGENET DOMAIN-CONTAINING PROTEIN-RELATED"/>
    <property type="match status" value="1"/>
</dbReference>
<dbReference type="Pfam" id="PF05641">
    <property type="entry name" value="Agenet"/>
    <property type="match status" value="1"/>
</dbReference>
<dbReference type="InterPro" id="IPR008395">
    <property type="entry name" value="Agenet-like_dom"/>
</dbReference>